<keyword evidence="4" id="KW-0175">Coiled coil</keyword>
<comment type="caution">
    <text evidence="6">The sequence shown here is derived from an EMBL/GenBank/DDBJ whole genome shotgun (WGS) entry which is preliminary data.</text>
</comment>
<evidence type="ECO:0000256" key="3">
    <source>
        <dbReference type="ARBA" id="ARBA00022729"/>
    </source>
</evidence>
<evidence type="ECO:0000313" key="6">
    <source>
        <dbReference type="EMBL" id="MCQ1058432.1"/>
    </source>
</evidence>
<dbReference type="Proteomes" id="UP001524460">
    <property type="component" value="Unassembled WGS sequence"/>
</dbReference>
<gene>
    <name evidence="6" type="ORF">NHN17_10210</name>
</gene>
<dbReference type="InterPro" id="IPR051455">
    <property type="entry name" value="Bact_solute-bind_prot3"/>
</dbReference>
<keyword evidence="7" id="KW-1185">Reference proteome</keyword>
<sequence>MKRTFTSTLAVSTLALILNGCDSSGSSQDKEMIQSLQDKVETLEQQLAQASGGAVTAVESGTEELKAKIAELENQLAGKSDGSAPATSASSDTLAQIQKQGYIQCGVTTGLPGFSNPNEKGEWEGIDVEFCQAVAAATLGDKTKVKYIPLTAKERFTALQSGEIDLLSRNTTWTLHRDTALGINFAGVNYYDGQGFMIKKELKVESARELDGAAVCVQSGTTTELNLADYFRYREMKYTPVVFDTAAQTVKGFEAGRCDVLTTDQSGLYALRLNLQDPSSAVVLPEIISKEPLGPAVRQGDDQWFNIVKWTLNAMIHAEELGVSSHNIDDMNKSNDPNIRRLMGLDGPKGKGLGLNDDWAYQVIKQVGNYGESFERTVGMSSPLEIKRGLNALWTDGGMQYAPPIR</sequence>
<dbReference type="Gene3D" id="3.40.190.10">
    <property type="entry name" value="Periplasmic binding protein-like II"/>
    <property type="match status" value="2"/>
</dbReference>
<dbReference type="InterPro" id="IPR001638">
    <property type="entry name" value="Solute-binding_3/MltF_N"/>
</dbReference>
<accession>A0ABT1N119</accession>
<evidence type="ECO:0000313" key="7">
    <source>
        <dbReference type="Proteomes" id="UP001524460"/>
    </source>
</evidence>
<dbReference type="EMBL" id="JANEYT010000019">
    <property type="protein sequence ID" value="MCQ1058432.1"/>
    <property type="molecule type" value="Genomic_DNA"/>
</dbReference>
<keyword evidence="2" id="KW-0813">Transport</keyword>
<dbReference type="CDD" id="cd13692">
    <property type="entry name" value="PBP2_BztA"/>
    <property type="match status" value="1"/>
</dbReference>
<dbReference type="SUPFAM" id="SSF53850">
    <property type="entry name" value="Periplasmic binding protein-like II"/>
    <property type="match status" value="1"/>
</dbReference>
<evidence type="ECO:0000259" key="5">
    <source>
        <dbReference type="SMART" id="SM00062"/>
    </source>
</evidence>
<feature type="coiled-coil region" evidence="4">
    <location>
        <begin position="26"/>
        <end position="82"/>
    </location>
</feature>
<evidence type="ECO:0000256" key="2">
    <source>
        <dbReference type="ARBA" id="ARBA00022448"/>
    </source>
</evidence>
<keyword evidence="3" id="KW-0732">Signal</keyword>
<dbReference type="PANTHER" id="PTHR30085:SF7">
    <property type="entry name" value="AMINO-ACID ABC TRANSPORTER-BINDING PROTEIN YHDW-RELATED"/>
    <property type="match status" value="1"/>
</dbReference>
<reference evidence="6 7" key="1">
    <citation type="submission" date="2022-07" db="EMBL/GenBank/DDBJ databases">
        <title>Photobacterium pectinilyticum sp. nov., a marine bacterium isolated from surface seawater of Qingdao offshore.</title>
        <authorList>
            <person name="Wang X."/>
        </authorList>
    </citation>
    <scope>NUCLEOTIDE SEQUENCE [LARGE SCALE GENOMIC DNA]</scope>
    <source>
        <strain evidence="6 7">ZSDE20</strain>
    </source>
</reference>
<organism evidence="6 7">
    <name type="scientific">Photobacterium pectinilyticum</name>
    <dbReference type="NCBI Taxonomy" id="2906793"/>
    <lineage>
        <taxon>Bacteria</taxon>
        <taxon>Pseudomonadati</taxon>
        <taxon>Pseudomonadota</taxon>
        <taxon>Gammaproteobacteria</taxon>
        <taxon>Vibrionales</taxon>
        <taxon>Vibrionaceae</taxon>
        <taxon>Photobacterium</taxon>
    </lineage>
</organism>
<name>A0ABT1N119_9GAMM</name>
<dbReference type="SMART" id="SM00062">
    <property type="entry name" value="PBPb"/>
    <property type="match status" value="1"/>
</dbReference>
<protein>
    <submittedName>
        <fullName evidence="6">Amino acid ABC transporter substrate-binding protein</fullName>
    </submittedName>
</protein>
<evidence type="ECO:0000256" key="4">
    <source>
        <dbReference type="SAM" id="Coils"/>
    </source>
</evidence>
<evidence type="ECO:0000256" key="1">
    <source>
        <dbReference type="ARBA" id="ARBA00010333"/>
    </source>
</evidence>
<proteinExistence type="inferred from homology"/>
<dbReference type="Pfam" id="PF00497">
    <property type="entry name" value="SBP_bac_3"/>
    <property type="match status" value="1"/>
</dbReference>
<comment type="similarity">
    <text evidence="1">Belongs to the bacterial solute-binding protein 3 family.</text>
</comment>
<feature type="domain" description="Solute-binding protein family 3/N-terminal" evidence="5">
    <location>
        <begin position="102"/>
        <end position="331"/>
    </location>
</feature>
<dbReference type="PANTHER" id="PTHR30085">
    <property type="entry name" value="AMINO ACID ABC TRANSPORTER PERMEASE"/>
    <property type="match status" value="1"/>
</dbReference>